<dbReference type="Proteomes" id="UP000546917">
    <property type="component" value="Unassembled WGS sequence"/>
</dbReference>
<reference evidence="3 5" key="2">
    <citation type="submission" date="2020-05" db="EMBL/GenBank/DDBJ databases">
        <authorList>
            <person name="Zhang R."/>
        </authorList>
    </citation>
    <scope>NUCLEOTIDE SEQUENCE [LARGE SCALE GENOMIC DNA]</scope>
    <source>
        <strain evidence="3 5">DSM 28986</strain>
    </source>
</reference>
<dbReference type="OrthoDB" id="56361at2157"/>
<dbReference type="Proteomes" id="UP000192050">
    <property type="component" value="Chromosome"/>
</dbReference>
<evidence type="ECO:0000256" key="1">
    <source>
        <dbReference type="SAM" id="Phobius"/>
    </source>
</evidence>
<protein>
    <recommendedName>
        <fullName evidence="6">Cytochrome d ubiquinol oxidase subunit II</fullName>
    </recommendedName>
</protein>
<reference evidence="2 4" key="1">
    <citation type="submission" date="2011-10" db="EMBL/GenBank/DDBJ databases">
        <title>Metabolic and evolutionary patterns in the extreme acidophile Ferroplasma acidiphilum.</title>
        <authorList>
            <person name="Golyshina O.V."/>
            <person name="Kozyavkin S.A."/>
            <person name="Tatusov R.L."/>
            <person name="Slesarev A.I."/>
            <person name="Golyshin P.N."/>
        </authorList>
    </citation>
    <scope>NUCLEOTIDE SEQUENCE [LARGE SCALE GENOMIC DNA]</scope>
    <source>
        <strain evidence="2">Berkeley</strain>
        <strain evidence="4">Y</strain>
    </source>
</reference>
<sequence>MSFSYLEANGVFLKIVIAAMVTFLFSEFIAIYPIFSNYEKHKTVVLKHIVPIWEITGTMIVFFVVELELIYSGLVPISSYLFIPVIGLFVALLILRNVAIIYSEFIWKKVDSKPLMMFYSAATFLMVIGFVTAIAALMVGNSVSTAIPSLPPLLHLDLTNLSKSYVDYIALLTAPVYSAVYWEFLFGTLFIAFGMSQVFYRIAKRTSYIPLFTIILGLFLNVNAWNVVATLAGAKFMGDYMILPVIITIAIPLLYMYKPTTNLASYKPFWFIVMTIAVLFLELPITRIAGGAYSINTFASPNSMLVANFWLSMIGGILFLLLMIMYAYVYNSGRMSINPDKIEKTNKSNAEATEQAGKNEAQKN</sequence>
<gene>
    <name evidence="2" type="ORF">FAD_1560</name>
    <name evidence="3" type="ORF">HLB00_00980</name>
</gene>
<feature type="transmembrane region" description="Helical" evidence="1">
    <location>
        <begin position="207"/>
        <end position="228"/>
    </location>
</feature>
<keyword evidence="1" id="KW-0472">Membrane</keyword>
<accession>A0A1V0N5I1</accession>
<proteinExistence type="predicted"/>
<dbReference type="KEGG" id="fai:FAD_1560"/>
<evidence type="ECO:0000313" key="2">
    <source>
        <dbReference type="EMBL" id="ARD85408.1"/>
    </source>
</evidence>
<keyword evidence="1" id="KW-1133">Transmembrane helix</keyword>
<feature type="transmembrane region" description="Helical" evidence="1">
    <location>
        <begin position="77"/>
        <end position="95"/>
    </location>
</feature>
<feature type="transmembrane region" description="Helical" evidence="1">
    <location>
        <begin position="168"/>
        <end position="195"/>
    </location>
</feature>
<organism evidence="2 4">
    <name type="scientific">Ferroplasma acidiphilum</name>
    <dbReference type="NCBI Taxonomy" id="74969"/>
    <lineage>
        <taxon>Archaea</taxon>
        <taxon>Methanobacteriati</taxon>
        <taxon>Thermoplasmatota</taxon>
        <taxon>Thermoplasmata</taxon>
        <taxon>Thermoplasmatales</taxon>
        <taxon>Ferroplasmaceae</taxon>
        <taxon>Ferroplasma</taxon>
    </lineage>
</organism>
<evidence type="ECO:0008006" key="6">
    <source>
        <dbReference type="Google" id="ProtNLM"/>
    </source>
</evidence>
<feature type="transmembrane region" description="Helical" evidence="1">
    <location>
        <begin position="309"/>
        <end position="329"/>
    </location>
</feature>
<dbReference type="EMBL" id="JABGBP010000027">
    <property type="protein sequence ID" value="NOL59413.1"/>
    <property type="molecule type" value="Genomic_DNA"/>
</dbReference>
<evidence type="ECO:0000313" key="3">
    <source>
        <dbReference type="EMBL" id="NOL59413.1"/>
    </source>
</evidence>
<dbReference type="RefSeq" id="WP_019841465.1">
    <property type="nucleotide sequence ID" value="NZ_CP015363.1"/>
</dbReference>
<keyword evidence="1" id="KW-0812">Transmembrane</keyword>
<feature type="transmembrane region" description="Helical" evidence="1">
    <location>
        <begin position="240"/>
        <end position="257"/>
    </location>
</feature>
<dbReference type="GeneID" id="16024831"/>
<keyword evidence="4" id="KW-1185">Reference proteome</keyword>
<feature type="transmembrane region" description="Helical" evidence="1">
    <location>
        <begin position="44"/>
        <end position="65"/>
    </location>
</feature>
<feature type="transmembrane region" description="Helical" evidence="1">
    <location>
        <begin position="12"/>
        <end position="32"/>
    </location>
</feature>
<evidence type="ECO:0000313" key="5">
    <source>
        <dbReference type="Proteomes" id="UP000546917"/>
    </source>
</evidence>
<evidence type="ECO:0000313" key="4">
    <source>
        <dbReference type="Proteomes" id="UP000192050"/>
    </source>
</evidence>
<name>A0A1V0N5I1_9ARCH</name>
<dbReference type="EMBL" id="CP015363">
    <property type="protein sequence ID" value="ARD85408.1"/>
    <property type="molecule type" value="Genomic_DNA"/>
</dbReference>
<feature type="transmembrane region" description="Helical" evidence="1">
    <location>
        <begin position="269"/>
        <end position="289"/>
    </location>
</feature>
<feature type="transmembrane region" description="Helical" evidence="1">
    <location>
        <begin position="116"/>
        <end position="139"/>
    </location>
</feature>
<dbReference type="AlphaFoldDB" id="A0A1V0N5I1"/>